<feature type="region of interest" description="Disordered" evidence="5">
    <location>
        <begin position="1142"/>
        <end position="1194"/>
    </location>
</feature>
<dbReference type="InParanoid" id="E3N2X1"/>
<feature type="coiled-coil region" evidence="4">
    <location>
        <begin position="228"/>
        <end position="322"/>
    </location>
</feature>
<evidence type="ECO:0000256" key="3">
    <source>
        <dbReference type="ARBA" id="ARBA00023054"/>
    </source>
</evidence>
<feature type="coiled-coil region" evidence="4">
    <location>
        <begin position="124"/>
        <end position="151"/>
    </location>
</feature>
<gene>
    <name evidence="6" type="ORF">CRE_19904</name>
</gene>
<name>E3N2X1_CAERE</name>
<dbReference type="GO" id="GO:0006888">
    <property type="term" value="P:endoplasmic reticulum to Golgi vesicle-mediated transport"/>
    <property type="evidence" value="ECO:0007669"/>
    <property type="project" value="TreeGrafter"/>
</dbReference>
<dbReference type="OrthoDB" id="425925at2759"/>
<feature type="coiled-coil region" evidence="4">
    <location>
        <begin position="683"/>
        <end position="1047"/>
    </location>
</feature>
<dbReference type="FunCoup" id="E3N2X1">
    <property type="interactions" value="382"/>
</dbReference>
<dbReference type="EMBL" id="DS268516">
    <property type="protein sequence ID" value="EFO84424.1"/>
    <property type="molecule type" value="Genomic_DNA"/>
</dbReference>
<feature type="region of interest" description="Disordered" evidence="5">
    <location>
        <begin position="83"/>
        <end position="102"/>
    </location>
</feature>
<sequence>MTDRQTDVLKDFEVAKKKCAEAEKQLAIESARVESLSNEKSHLEQQLYDAHVEMDTIGTKLNGMVRQRDEEIKKLKNQMEQMAESGWHETSPPVSFPSATETDQIRELRQQITHWKSMAERGEDGETKETIREMEKRIESLRQQKEHEIQTIVESHADAMVEMREMYEEKLSAMQILPYNASSSTSNADTLDAVLLEKDELMGVKSSTRSTNGSDGEAAVVVDLGAHDDLVDERIRQMEAELERARDEKEEIQTALTRQVETLQEQNQELASAYTELNTDFEEFKQQNTVTVNANTDLNRRIDSLKANLIEYEERYEMCKKENADTVAQLEKLSGDFVRLRAGVANVSQRREDCDVLVNEEVEKLRHALDESRGERERLREDVQKFQVAVGEIDVELEKLRGANRQLLAENNALTENLSRYDMTMKEIISSSEEDIGKFREQFKEIQDNHSQQREVMTAENNALREETEAIKRQRDILMEESALLKEVNEKLKHKTEAEEEKNKLLQEKSDLLQQCLEKEKAERHQENLENEEARRRREEEIVQAGSDGNLESENEVLKLQLKEALSANTEKTDECEKLHIENRNLEREVDLRQSCVDEMIAQTNTLQMQQENMSTANKGYQLQILANERQIVQLEEKLAEETQRNEENERKVKRLEEVIVGDFMEKREEESTSDDGKIRDDVGTLKRYCAELQSKLSETEEELKIVKELKVEESNEAAQMRKALEKELFEAEEVDRGLLEGIEKRVKGVEELRSTLTALKIENEELKTSKIDDLTTMEQLRAQYTVLQEETKELKGTAKMQQEEYLKALSGVEELQTEIQKLKLENLELKTAQSSTETDSATVEELRAAITALQAENEHLKGVAKTQNEENQSEIQKLKSENLELKTAQSSTETDSVTVEELRAAITALQSENEHLKGVAKTQYDENVKYYEQFQAMATHNQQIQDQLNQNNQENEKRAKELQRLREHLMIVEENSTREAVEAEQRETELRERIKGLEARGHQVEEGATETNQQYQVQIASLTSQLESLQKKANQWEGKYKNEQKTREHTQEALTSLQNVVRELSVDHERDAATASHRNLELQTLIGSLNEEIAQIREEMDRQSIGRQAAEEESERRQLQLDSKQKIIGKPIVCLFLETESESSRTAPHLPLRTQNEPPPRMSMDSSSQRSPNPPNNQASASSSAAALDSLLR</sequence>
<dbReference type="GO" id="GO:0007030">
    <property type="term" value="P:Golgi organization"/>
    <property type="evidence" value="ECO:0007669"/>
    <property type="project" value="TreeGrafter"/>
</dbReference>
<keyword evidence="2" id="KW-0333">Golgi apparatus</keyword>
<dbReference type="OMA" id="REHLMIV"/>
<comment type="subcellular location">
    <subcellularLocation>
        <location evidence="1">Golgi apparatus</location>
    </subcellularLocation>
</comment>
<dbReference type="Proteomes" id="UP000008281">
    <property type="component" value="Unassembled WGS sequence"/>
</dbReference>
<feature type="coiled-coil region" evidence="4">
    <location>
        <begin position="1080"/>
        <end position="1114"/>
    </location>
</feature>
<dbReference type="STRING" id="31234.E3N2X1"/>
<proteinExistence type="predicted"/>
<feature type="compositionally biased region" description="Low complexity" evidence="5">
    <location>
        <begin position="1166"/>
        <end position="1194"/>
    </location>
</feature>
<feature type="coiled-coil region" evidence="4">
    <location>
        <begin position="447"/>
        <end position="542"/>
    </location>
</feature>
<dbReference type="GO" id="GO:0031267">
    <property type="term" value="F:small GTPase binding"/>
    <property type="evidence" value="ECO:0007669"/>
    <property type="project" value="TreeGrafter"/>
</dbReference>
<organism evidence="7">
    <name type="scientific">Caenorhabditis remanei</name>
    <name type="common">Caenorhabditis vulgaris</name>
    <dbReference type="NCBI Taxonomy" id="31234"/>
    <lineage>
        <taxon>Eukaryota</taxon>
        <taxon>Metazoa</taxon>
        <taxon>Ecdysozoa</taxon>
        <taxon>Nematoda</taxon>
        <taxon>Chromadorea</taxon>
        <taxon>Rhabditida</taxon>
        <taxon>Rhabditina</taxon>
        <taxon>Rhabditomorpha</taxon>
        <taxon>Rhabditoidea</taxon>
        <taxon>Rhabditidae</taxon>
        <taxon>Peloderinae</taxon>
        <taxon>Caenorhabditis</taxon>
    </lineage>
</organism>
<evidence type="ECO:0000256" key="5">
    <source>
        <dbReference type="SAM" id="MobiDB-lite"/>
    </source>
</evidence>
<evidence type="ECO:0000256" key="2">
    <source>
        <dbReference type="ARBA" id="ARBA00023034"/>
    </source>
</evidence>
<keyword evidence="3 4" id="KW-0175">Coiled coil</keyword>
<dbReference type="eggNOG" id="ENOG502QRXC">
    <property type="taxonomic scope" value="Eukaryota"/>
</dbReference>
<evidence type="ECO:0000256" key="4">
    <source>
        <dbReference type="SAM" id="Coils"/>
    </source>
</evidence>
<keyword evidence="7" id="KW-1185">Reference proteome</keyword>
<feature type="coiled-coil region" evidence="4">
    <location>
        <begin position="362"/>
        <end position="417"/>
    </location>
</feature>
<reference evidence="6" key="1">
    <citation type="submission" date="2007-07" db="EMBL/GenBank/DDBJ databases">
        <title>PCAP assembly of the Caenorhabditis remanei genome.</title>
        <authorList>
            <consortium name="The Caenorhabditis remanei Sequencing Consortium"/>
            <person name="Wilson R.K."/>
        </authorList>
    </citation>
    <scope>NUCLEOTIDE SEQUENCE [LARGE SCALE GENOMIC DNA]</scope>
    <source>
        <strain evidence="6">PB4641</strain>
    </source>
</reference>
<feature type="coiled-coil region" evidence="4">
    <location>
        <begin position="618"/>
        <end position="659"/>
    </location>
</feature>
<accession>E3N2X1</accession>
<dbReference type="Gene3D" id="1.10.287.1490">
    <property type="match status" value="1"/>
</dbReference>
<dbReference type="PANTHER" id="PTHR18921">
    <property type="entry name" value="MYOSIN HEAVY CHAIN - RELATED"/>
    <property type="match status" value="1"/>
</dbReference>
<dbReference type="HOGENOM" id="CLU_263337_0_0_1"/>
<protein>
    <submittedName>
        <fullName evidence="6">Uncharacterized protein</fullName>
    </submittedName>
</protein>
<evidence type="ECO:0000256" key="1">
    <source>
        <dbReference type="ARBA" id="ARBA00004555"/>
    </source>
</evidence>
<dbReference type="AlphaFoldDB" id="E3N2X1"/>
<dbReference type="PANTHER" id="PTHR18921:SF2">
    <property type="entry name" value="THYROID RECEPTOR-INTERACTING PROTEIN 11"/>
    <property type="match status" value="1"/>
</dbReference>
<evidence type="ECO:0000313" key="7">
    <source>
        <dbReference type="Proteomes" id="UP000008281"/>
    </source>
</evidence>
<dbReference type="GO" id="GO:0005794">
    <property type="term" value="C:Golgi apparatus"/>
    <property type="evidence" value="ECO:0007669"/>
    <property type="project" value="UniProtKB-SubCell"/>
</dbReference>
<evidence type="ECO:0000313" key="6">
    <source>
        <dbReference type="EMBL" id="EFO84424.1"/>
    </source>
</evidence>